<dbReference type="Gene3D" id="3.55.50.30">
    <property type="match status" value="1"/>
</dbReference>
<evidence type="ECO:0000313" key="3">
    <source>
        <dbReference type="EMBL" id="MFC4209759.1"/>
    </source>
</evidence>
<evidence type="ECO:0000313" key="4">
    <source>
        <dbReference type="Proteomes" id="UP001595789"/>
    </source>
</evidence>
<sequence length="237" mass="26605">MAGFFLAFTGYRLSNSQVFSPAKIKWITKVNPRGQRSKIMLPDSTIVYLGAGSRLRFPESFARELREISLSGEAFFEVKKNPNKPFIVHAGEIQTRVLGTSFKIEAFTGSPFSVQVSTGKVRVSRKTPGRVKALAVLLPGDRLCVSDAEVTKSKISTEDVLGWKDAKLNFNNYSLEDITGILGRWYDLRVTFKHKAKSSQRLSLILDANRSADKVFDLLASAAHFRYSIKNKEIFIY</sequence>
<dbReference type="PANTHER" id="PTHR30273:SF2">
    <property type="entry name" value="PROTEIN FECR"/>
    <property type="match status" value="1"/>
</dbReference>
<dbReference type="InterPro" id="IPR032508">
    <property type="entry name" value="FecR_C"/>
</dbReference>
<accession>A0ABV8P6B2</accession>
<proteinExistence type="predicted"/>
<name>A0ABV8P6B2_9SPHI</name>
<dbReference type="PANTHER" id="PTHR30273">
    <property type="entry name" value="PERIPLASMIC SIGNAL SENSOR AND SIGMA FACTOR ACTIVATOR FECR-RELATED"/>
    <property type="match status" value="1"/>
</dbReference>
<evidence type="ECO:0000259" key="1">
    <source>
        <dbReference type="Pfam" id="PF04773"/>
    </source>
</evidence>
<feature type="domain" description="Protein FecR C-terminal" evidence="2">
    <location>
        <begin position="167"/>
        <end position="236"/>
    </location>
</feature>
<dbReference type="InterPro" id="IPR006860">
    <property type="entry name" value="FecR"/>
</dbReference>
<dbReference type="Proteomes" id="UP001595789">
    <property type="component" value="Unassembled WGS sequence"/>
</dbReference>
<dbReference type="Pfam" id="PF04773">
    <property type="entry name" value="FecR"/>
    <property type="match status" value="1"/>
</dbReference>
<protein>
    <submittedName>
        <fullName evidence="3">FecR family protein</fullName>
    </submittedName>
</protein>
<keyword evidence="4" id="KW-1185">Reference proteome</keyword>
<dbReference type="EMBL" id="JBHSBW010000003">
    <property type="protein sequence ID" value="MFC4209759.1"/>
    <property type="molecule type" value="Genomic_DNA"/>
</dbReference>
<evidence type="ECO:0000259" key="2">
    <source>
        <dbReference type="Pfam" id="PF16344"/>
    </source>
</evidence>
<dbReference type="Gene3D" id="2.60.120.1440">
    <property type="match status" value="1"/>
</dbReference>
<dbReference type="RefSeq" id="WP_378980988.1">
    <property type="nucleotide sequence ID" value="NZ_JBHSBW010000003.1"/>
</dbReference>
<comment type="caution">
    <text evidence="3">The sequence shown here is derived from an EMBL/GenBank/DDBJ whole genome shotgun (WGS) entry which is preliminary data.</text>
</comment>
<feature type="domain" description="FecR protein" evidence="1">
    <location>
        <begin position="33"/>
        <end position="122"/>
    </location>
</feature>
<organism evidence="3 4">
    <name type="scientific">Pedobacter lithocola</name>
    <dbReference type="NCBI Taxonomy" id="1908239"/>
    <lineage>
        <taxon>Bacteria</taxon>
        <taxon>Pseudomonadati</taxon>
        <taxon>Bacteroidota</taxon>
        <taxon>Sphingobacteriia</taxon>
        <taxon>Sphingobacteriales</taxon>
        <taxon>Sphingobacteriaceae</taxon>
        <taxon>Pedobacter</taxon>
    </lineage>
</organism>
<dbReference type="InterPro" id="IPR012373">
    <property type="entry name" value="Ferrdict_sens_TM"/>
</dbReference>
<gene>
    <name evidence="3" type="ORF">ACFOWA_01115</name>
</gene>
<reference evidence="4" key="1">
    <citation type="journal article" date="2019" name="Int. J. Syst. Evol. Microbiol.">
        <title>The Global Catalogue of Microorganisms (GCM) 10K type strain sequencing project: providing services to taxonomists for standard genome sequencing and annotation.</title>
        <authorList>
            <consortium name="The Broad Institute Genomics Platform"/>
            <consortium name="The Broad Institute Genome Sequencing Center for Infectious Disease"/>
            <person name="Wu L."/>
            <person name="Ma J."/>
        </authorList>
    </citation>
    <scope>NUCLEOTIDE SEQUENCE [LARGE SCALE GENOMIC DNA]</scope>
    <source>
        <strain evidence="4">CCM 8691</strain>
    </source>
</reference>
<dbReference type="Pfam" id="PF16344">
    <property type="entry name" value="FecR_C"/>
    <property type="match status" value="1"/>
</dbReference>